<feature type="transmembrane region" description="Helical" evidence="13">
    <location>
        <begin position="57"/>
        <end position="79"/>
    </location>
</feature>
<gene>
    <name evidence="15" type="ORF">AWRI3579_g3994</name>
</gene>
<dbReference type="SUPFAM" id="SSF46565">
    <property type="entry name" value="Chaperone J-domain"/>
    <property type="match status" value="1"/>
</dbReference>
<accession>A0A1E5R1L9</accession>
<keyword evidence="6" id="KW-0496">Mitochondrion</keyword>
<dbReference type="GO" id="GO:0001671">
    <property type="term" value="F:ATPase activator activity"/>
    <property type="evidence" value="ECO:0007669"/>
    <property type="project" value="TreeGrafter"/>
</dbReference>
<dbReference type="EMBL" id="LPNM01000011">
    <property type="protein sequence ID" value="OEJ80799.1"/>
    <property type="molecule type" value="Genomic_DNA"/>
</dbReference>
<evidence type="ECO:0000256" key="8">
    <source>
        <dbReference type="ARBA" id="ARBA00023186"/>
    </source>
</evidence>
<keyword evidence="7 13" id="KW-0472">Membrane</keyword>
<evidence type="ECO:0000256" key="12">
    <source>
        <dbReference type="ARBA" id="ARBA00041716"/>
    </source>
</evidence>
<evidence type="ECO:0000259" key="14">
    <source>
        <dbReference type="PROSITE" id="PS50076"/>
    </source>
</evidence>
<dbReference type="PROSITE" id="PS50076">
    <property type="entry name" value="DNAJ_2"/>
    <property type="match status" value="1"/>
</dbReference>
<comment type="caution">
    <text evidence="15">The sequence shown here is derived from an EMBL/GenBank/DDBJ whole genome shotgun (WGS) entry which is preliminary data.</text>
</comment>
<keyword evidence="8" id="KW-0143">Chaperone</keyword>
<dbReference type="OrthoDB" id="240298at2759"/>
<comment type="similarity">
    <text evidence="10">Belongs to the TIM14 family.</text>
</comment>
<evidence type="ECO:0000256" key="3">
    <source>
        <dbReference type="ARBA" id="ARBA00022792"/>
    </source>
</evidence>
<evidence type="ECO:0000313" key="15">
    <source>
        <dbReference type="EMBL" id="OEJ80799.1"/>
    </source>
</evidence>
<dbReference type="GO" id="GO:0001405">
    <property type="term" value="C:PAM complex, Tim23 associated import motor"/>
    <property type="evidence" value="ECO:0007669"/>
    <property type="project" value="UniProtKB-ARBA"/>
</dbReference>
<comment type="function">
    <text evidence="9">Essential component of the PAM complex, a complex required for the translocation of transit peptide-containing proteins from the inner membrane into the mitochondrial matrix in an ATP-dependent manner. In the complex, it is required to stimulate activity of mtHSP70 (SSC1).</text>
</comment>
<evidence type="ECO:0000313" key="16">
    <source>
        <dbReference type="Proteomes" id="UP000095728"/>
    </source>
</evidence>
<dbReference type="Proteomes" id="UP000095728">
    <property type="component" value="Unassembled WGS sequence"/>
</dbReference>
<evidence type="ECO:0000256" key="5">
    <source>
        <dbReference type="ARBA" id="ARBA00023010"/>
    </source>
</evidence>
<evidence type="ECO:0000256" key="11">
    <source>
        <dbReference type="ARBA" id="ARBA00040828"/>
    </source>
</evidence>
<keyword evidence="2 13" id="KW-0812">Transmembrane</keyword>
<dbReference type="PANTHER" id="PTHR12763:SF28">
    <property type="entry name" value="GEO10507P1-RELATED"/>
    <property type="match status" value="1"/>
</dbReference>
<dbReference type="InterPro" id="IPR036869">
    <property type="entry name" value="J_dom_sf"/>
</dbReference>
<dbReference type="SMART" id="SM00271">
    <property type="entry name" value="DnaJ"/>
    <property type="match status" value="1"/>
</dbReference>
<dbReference type="InParanoid" id="A0A1E5R1L9"/>
<keyword evidence="5" id="KW-0653">Protein transport</keyword>
<dbReference type="InterPro" id="IPR001623">
    <property type="entry name" value="DnaJ_domain"/>
</dbReference>
<dbReference type="AlphaFoldDB" id="A0A1E5R1L9"/>
<dbReference type="PANTHER" id="PTHR12763">
    <property type="match status" value="1"/>
</dbReference>
<keyword evidence="16" id="KW-1185">Reference proteome</keyword>
<comment type="subcellular location">
    <subcellularLocation>
        <location evidence="1">Mitochondrion inner membrane</location>
        <topology evidence="1">Single-pass membrane protein</topology>
    </subcellularLocation>
</comment>
<evidence type="ECO:0000256" key="6">
    <source>
        <dbReference type="ARBA" id="ARBA00023128"/>
    </source>
</evidence>
<reference evidence="16" key="1">
    <citation type="journal article" date="2016" name="Genome Announc.">
        <title>Genome sequences of three species of Hanseniaspora isolated from spontaneous wine fermentations.</title>
        <authorList>
            <person name="Sternes P.R."/>
            <person name="Lee D."/>
            <person name="Kutyna D.R."/>
            <person name="Borneman A.R."/>
        </authorList>
    </citation>
    <scope>NUCLEOTIDE SEQUENCE [LARGE SCALE GENOMIC DNA]</scope>
    <source>
        <strain evidence="16">AWRI3579</strain>
    </source>
</reference>
<evidence type="ECO:0000256" key="9">
    <source>
        <dbReference type="ARBA" id="ARBA00037395"/>
    </source>
</evidence>
<keyword evidence="4 13" id="KW-1133">Transmembrane helix</keyword>
<evidence type="ECO:0000256" key="10">
    <source>
        <dbReference type="ARBA" id="ARBA00038105"/>
    </source>
</evidence>
<dbReference type="STRING" id="56408.A0A1E5R1L9"/>
<protein>
    <recommendedName>
        <fullName evidence="11">Mitochondrial import inner membrane translocase subunit TIM14</fullName>
    </recommendedName>
    <alternativeName>
        <fullName evidence="12">Presequence translocated-associated motor subunit PAM18</fullName>
    </alternativeName>
</protein>
<dbReference type="FunCoup" id="A0A1E5R1L9">
    <property type="interactions" value="49"/>
</dbReference>
<evidence type="ECO:0000256" key="2">
    <source>
        <dbReference type="ARBA" id="ARBA00022692"/>
    </source>
</evidence>
<evidence type="ECO:0000256" key="13">
    <source>
        <dbReference type="SAM" id="Phobius"/>
    </source>
</evidence>
<evidence type="ECO:0000256" key="4">
    <source>
        <dbReference type="ARBA" id="ARBA00022989"/>
    </source>
</evidence>
<dbReference type="Gene3D" id="1.10.287.110">
    <property type="entry name" value="DnaJ domain"/>
    <property type="match status" value="1"/>
</dbReference>
<sequence>MSSVNLYKVYQQAPQLALPNTNNSNSEVLNQDLIRFPPLPQKYKERSTTEIYFDKSLFYFAEHPVVAGFAGFFALYLAAGTFKSGSKLIGRLRMGGKGVNGNAAGGPRTYLMGGFDGKMNNKEALEILSLKEEELTKKKLKEVHRKIMLANHPDKGGSPYLATKINEAKDFLVKNGSFRK</sequence>
<dbReference type="CDD" id="cd06257">
    <property type="entry name" value="DnaJ"/>
    <property type="match status" value="1"/>
</dbReference>
<keyword evidence="3" id="KW-0999">Mitochondrion inner membrane</keyword>
<name>A0A1E5R1L9_9ASCO</name>
<dbReference type="FunFam" id="1.10.287.110:FF:000001">
    <property type="entry name" value="Import inner membrane translocase subunit tim14"/>
    <property type="match status" value="1"/>
</dbReference>
<dbReference type="GO" id="GO:0030150">
    <property type="term" value="P:protein import into mitochondrial matrix"/>
    <property type="evidence" value="ECO:0007669"/>
    <property type="project" value="UniProtKB-ARBA"/>
</dbReference>
<keyword evidence="5" id="KW-0811">Translocation</keyword>
<feature type="domain" description="J" evidence="14">
    <location>
        <begin position="123"/>
        <end position="180"/>
    </location>
</feature>
<keyword evidence="5" id="KW-0813">Transport</keyword>
<evidence type="ECO:0000256" key="1">
    <source>
        <dbReference type="ARBA" id="ARBA00004434"/>
    </source>
</evidence>
<proteinExistence type="inferred from homology"/>
<organism evidence="15 16">
    <name type="scientific">Hanseniaspora osmophila</name>
    <dbReference type="NCBI Taxonomy" id="56408"/>
    <lineage>
        <taxon>Eukaryota</taxon>
        <taxon>Fungi</taxon>
        <taxon>Dikarya</taxon>
        <taxon>Ascomycota</taxon>
        <taxon>Saccharomycotina</taxon>
        <taxon>Saccharomycetes</taxon>
        <taxon>Saccharomycodales</taxon>
        <taxon>Saccharomycodaceae</taxon>
        <taxon>Hanseniaspora</taxon>
    </lineage>
</organism>
<evidence type="ECO:0000256" key="7">
    <source>
        <dbReference type="ARBA" id="ARBA00023136"/>
    </source>
</evidence>